<keyword evidence="5 10" id="KW-0560">Oxidoreductase</keyword>
<dbReference type="GO" id="GO:0016692">
    <property type="term" value="F:NADH peroxidase activity"/>
    <property type="evidence" value="ECO:0007669"/>
    <property type="project" value="UniProtKB-EC"/>
</dbReference>
<keyword evidence="4" id="KW-0274">FAD</keyword>
<dbReference type="Pfam" id="PF02852">
    <property type="entry name" value="Pyr_redox_dim"/>
    <property type="match status" value="1"/>
</dbReference>
<keyword evidence="10" id="KW-0575">Peroxidase</keyword>
<evidence type="ECO:0000256" key="1">
    <source>
        <dbReference type="ARBA" id="ARBA00001974"/>
    </source>
</evidence>
<dbReference type="EMBL" id="JPVU01000035">
    <property type="protein sequence ID" value="KFN93456.1"/>
    <property type="molecule type" value="Genomic_DNA"/>
</dbReference>
<evidence type="ECO:0000256" key="5">
    <source>
        <dbReference type="ARBA" id="ARBA00023002"/>
    </source>
</evidence>
<dbReference type="Gene3D" id="3.50.50.60">
    <property type="entry name" value="FAD/NAD(P)-binding domain"/>
    <property type="match status" value="2"/>
</dbReference>
<proteinExistence type="inferred from homology"/>
<dbReference type="PRINTS" id="PR00368">
    <property type="entry name" value="FADPNR"/>
</dbReference>
<evidence type="ECO:0000256" key="3">
    <source>
        <dbReference type="ARBA" id="ARBA00022630"/>
    </source>
</evidence>
<evidence type="ECO:0000259" key="8">
    <source>
        <dbReference type="Pfam" id="PF02852"/>
    </source>
</evidence>
<dbReference type="SUPFAM" id="SSF55424">
    <property type="entry name" value="FAD/NAD-linked reductases, dimerisation (C-terminal) domain"/>
    <property type="match status" value="1"/>
</dbReference>
<dbReference type="PANTHER" id="PTHR43429:SF1">
    <property type="entry name" value="NAD(P)H SULFUR OXIDOREDUCTASE (COA-DEPENDENT)"/>
    <property type="match status" value="1"/>
</dbReference>
<dbReference type="Gene3D" id="3.30.390.30">
    <property type="match status" value="1"/>
</dbReference>
<comment type="caution">
    <text evidence="10">The sequence shown here is derived from an EMBL/GenBank/DDBJ whole genome shotgun (WGS) entry which is preliminary data.</text>
</comment>
<feature type="domain" description="Pyridine nucleotide-disulphide oxidoreductase dimerisation" evidence="8">
    <location>
        <begin position="333"/>
        <end position="434"/>
    </location>
</feature>
<keyword evidence="7" id="KW-0676">Redox-active center</keyword>
<dbReference type="PRINTS" id="PR00411">
    <property type="entry name" value="PNDRDTASEI"/>
</dbReference>
<dbReference type="OrthoDB" id="9802028at2"/>
<gene>
    <name evidence="10" type="ORF">TMUPMC115_0359</name>
</gene>
<dbReference type="InterPro" id="IPR016156">
    <property type="entry name" value="FAD/NAD-linked_Rdtase_dimer_sf"/>
</dbReference>
<dbReference type="AlphaFoldDB" id="A0A091C6K5"/>
<dbReference type="InterPro" id="IPR050260">
    <property type="entry name" value="FAD-bd_OxRdtase"/>
</dbReference>
<sequence length="455" mass="50211">MKVIVVGSSHGGYEAVRELLMDEPDTEIQWYEKGGFISFLSCGMQLYLEGYVKNVNDVSYATPEEMRSKGVSVFVEQEITAIDPDKRTVHVINHQDGTERDETYDKLILSPGAVPATLPVEGTDLENVYAMRGRDWAIKLKQKTVDPDVRNVVIVGAGYIGIEAAEVFANAGMNVTVIDVLPRMLDTYLDEEFTDILTKEMENNNVQAAPGQNIQRFEGKDGKVSKVVTDQGTYDADLVVVAAGIKPNTKWLGDTLELTSGGLIQIDDYLQTSVPDIYAIGDATLVKFAPTDGKETRIALASNARRQGRFAAKNALGYKKAMPSVSGSSALSLFDYNFASTGIKEGTAETYGVETMSTLVTDSYRPPFVPEKHGNAEVYFKLTYDPNTTRILGGQIMSREDVTQNINVISLAIQEKLTLEDLAYADFFFQPDFDRPWSILNVGAQQALRDVENRK</sequence>
<feature type="domain" description="FAD/NAD(P)-binding" evidence="9">
    <location>
        <begin position="1"/>
        <end position="308"/>
    </location>
</feature>
<evidence type="ECO:0000259" key="9">
    <source>
        <dbReference type="Pfam" id="PF07992"/>
    </source>
</evidence>
<accession>A0A091C6K5</accession>
<comment type="cofactor">
    <cofactor evidence="1">
        <name>FAD</name>
        <dbReference type="ChEBI" id="CHEBI:57692"/>
    </cofactor>
</comment>
<dbReference type="InterPro" id="IPR004099">
    <property type="entry name" value="Pyr_nucl-diS_OxRdtase_dimer"/>
</dbReference>
<dbReference type="InterPro" id="IPR023753">
    <property type="entry name" value="FAD/NAD-binding_dom"/>
</dbReference>
<dbReference type="PATRIC" id="fig|1302649.3.peg.359"/>
<comment type="similarity">
    <text evidence="2">Belongs to the class-III pyridine nucleotide-disulfide oxidoreductase family.</text>
</comment>
<organism evidence="10 11">
    <name type="scientific">Tetragenococcus muriaticus PMC-11-5</name>
    <dbReference type="NCBI Taxonomy" id="1302649"/>
    <lineage>
        <taxon>Bacteria</taxon>
        <taxon>Bacillati</taxon>
        <taxon>Bacillota</taxon>
        <taxon>Bacilli</taxon>
        <taxon>Lactobacillales</taxon>
        <taxon>Enterococcaceae</taxon>
        <taxon>Tetragenococcus</taxon>
    </lineage>
</organism>
<dbReference type="InterPro" id="IPR036188">
    <property type="entry name" value="FAD/NAD-bd_sf"/>
</dbReference>
<dbReference type="EC" id="1.-.-.-" evidence="10"/>
<dbReference type="Proteomes" id="UP000029380">
    <property type="component" value="Unassembled WGS sequence"/>
</dbReference>
<evidence type="ECO:0000256" key="4">
    <source>
        <dbReference type="ARBA" id="ARBA00022827"/>
    </source>
</evidence>
<evidence type="ECO:0000256" key="7">
    <source>
        <dbReference type="ARBA" id="ARBA00023284"/>
    </source>
</evidence>
<keyword evidence="3" id="KW-0285">Flavoprotein</keyword>
<evidence type="ECO:0000313" key="10">
    <source>
        <dbReference type="EMBL" id="KFN93456.1"/>
    </source>
</evidence>
<dbReference type="PANTHER" id="PTHR43429">
    <property type="entry name" value="PYRIDINE NUCLEOTIDE-DISULFIDE OXIDOREDUCTASE DOMAIN-CONTAINING"/>
    <property type="match status" value="1"/>
</dbReference>
<dbReference type="EC" id="1.11.1.1" evidence="10"/>
<evidence type="ECO:0000256" key="2">
    <source>
        <dbReference type="ARBA" id="ARBA00009130"/>
    </source>
</evidence>
<dbReference type="RefSeq" id="WP_038021990.1">
    <property type="nucleotide sequence ID" value="NZ_JPVU01000035.1"/>
</dbReference>
<keyword evidence="6" id="KW-0558">Oxidation</keyword>
<reference evidence="10 11" key="1">
    <citation type="submission" date="2014-08" db="EMBL/GenBank/DDBJ databases">
        <title>Genome sequence of Tetragenococcus muriaticus.</title>
        <authorList>
            <person name="Chuea-nongthon C."/>
            <person name="Rodtong S."/>
            <person name="Yongsawatdigul J."/>
            <person name="Steele J.L."/>
            <person name="Liu X.-y."/>
            <person name="Speers J."/>
            <person name="Glasner J.D."/>
            <person name="Neeno-Eckwall E.C."/>
        </authorList>
    </citation>
    <scope>NUCLEOTIDE SEQUENCE [LARGE SCALE GENOMIC DNA]</scope>
    <source>
        <strain evidence="10 11">PMC-11-5</strain>
    </source>
</reference>
<protein>
    <submittedName>
        <fullName evidence="10">NADH peroxidase</fullName>
        <ecNumber evidence="10">1.-.-.-</ecNumber>
        <ecNumber evidence="10">1.11.1.1</ecNumber>
    </submittedName>
</protein>
<dbReference type="SUPFAM" id="SSF51905">
    <property type="entry name" value="FAD/NAD(P)-binding domain"/>
    <property type="match status" value="1"/>
</dbReference>
<evidence type="ECO:0000313" key="11">
    <source>
        <dbReference type="Proteomes" id="UP000029380"/>
    </source>
</evidence>
<dbReference type="Pfam" id="PF07992">
    <property type="entry name" value="Pyr_redox_2"/>
    <property type="match status" value="1"/>
</dbReference>
<evidence type="ECO:0000256" key="6">
    <source>
        <dbReference type="ARBA" id="ARBA00023097"/>
    </source>
</evidence>
<name>A0A091C6K5_9ENTE</name>